<proteinExistence type="predicted"/>
<dbReference type="Proteomes" id="UP000249725">
    <property type="component" value="Unassembled WGS sequence"/>
</dbReference>
<sequence>MSTPEDAIRARRRLTNKFIAAHDAQRLRPFFAADAKLIAGEGSLIIGADEIVAAFAGQFADPDFVTYVRTPERIESDAAGARAAEHGRWAASWKSGEMSGSYLAVWRKVTGQWVIESETFVTLQG</sequence>
<dbReference type="InterPro" id="IPR027843">
    <property type="entry name" value="DUF4440"/>
</dbReference>
<dbReference type="OrthoDB" id="7375768at2"/>
<dbReference type="Pfam" id="PF14534">
    <property type="entry name" value="DUF4440"/>
    <property type="match status" value="1"/>
</dbReference>
<evidence type="ECO:0000313" key="3">
    <source>
        <dbReference type="Proteomes" id="UP000249725"/>
    </source>
</evidence>
<gene>
    <name evidence="2" type="ORF">DJ018_17135</name>
</gene>
<comment type="caution">
    <text evidence="2">The sequence shown here is derived from an EMBL/GenBank/DDBJ whole genome shotgun (WGS) entry which is preliminary data.</text>
</comment>
<feature type="domain" description="DUF4440" evidence="1">
    <location>
        <begin position="8"/>
        <end position="115"/>
    </location>
</feature>
<dbReference type="AlphaFoldDB" id="A0A328AC10"/>
<protein>
    <submittedName>
        <fullName evidence="2">Nuclear transport factor 2 family protein</fullName>
    </submittedName>
</protein>
<evidence type="ECO:0000313" key="2">
    <source>
        <dbReference type="EMBL" id="RAK50894.1"/>
    </source>
</evidence>
<dbReference type="RefSeq" id="WP_111516204.1">
    <property type="nucleotide sequence ID" value="NZ_QFYR01000005.1"/>
</dbReference>
<dbReference type="EMBL" id="QFYR01000005">
    <property type="protein sequence ID" value="RAK50894.1"/>
    <property type="molecule type" value="Genomic_DNA"/>
</dbReference>
<organism evidence="2 3">
    <name type="scientific">Phenylobacterium deserti</name>
    <dbReference type="NCBI Taxonomy" id="1914756"/>
    <lineage>
        <taxon>Bacteria</taxon>
        <taxon>Pseudomonadati</taxon>
        <taxon>Pseudomonadota</taxon>
        <taxon>Alphaproteobacteria</taxon>
        <taxon>Caulobacterales</taxon>
        <taxon>Caulobacteraceae</taxon>
        <taxon>Phenylobacterium</taxon>
    </lineage>
</organism>
<name>A0A328AC10_9CAUL</name>
<evidence type="ECO:0000259" key="1">
    <source>
        <dbReference type="Pfam" id="PF14534"/>
    </source>
</evidence>
<reference evidence="3" key="1">
    <citation type="submission" date="2018-05" db="EMBL/GenBank/DDBJ databases">
        <authorList>
            <person name="Li X."/>
        </authorList>
    </citation>
    <scope>NUCLEOTIDE SEQUENCE [LARGE SCALE GENOMIC DNA]</scope>
    <source>
        <strain evidence="3">YIM 73061</strain>
    </source>
</reference>
<dbReference type="SUPFAM" id="SSF54427">
    <property type="entry name" value="NTF2-like"/>
    <property type="match status" value="1"/>
</dbReference>
<keyword evidence="3" id="KW-1185">Reference proteome</keyword>
<accession>A0A328AC10</accession>
<dbReference type="Gene3D" id="3.10.450.50">
    <property type="match status" value="1"/>
</dbReference>
<dbReference type="InterPro" id="IPR032710">
    <property type="entry name" value="NTF2-like_dom_sf"/>
</dbReference>